<keyword evidence="4" id="KW-0653">Protein transport</keyword>
<dbReference type="InterPro" id="IPR007705">
    <property type="entry name" value="Vesicle_trsprt_v-SNARE_N"/>
</dbReference>
<dbReference type="Pfam" id="PF05008">
    <property type="entry name" value="V-SNARE"/>
    <property type="match status" value="1"/>
</dbReference>
<dbReference type="GO" id="GO:0042147">
    <property type="term" value="P:retrograde transport, endosome to Golgi"/>
    <property type="evidence" value="ECO:0007669"/>
    <property type="project" value="TreeGrafter"/>
</dbReference>
<proteinExistence type="inferred from homology"/>
<evidence type="ECO:0000256" key="6">
    <source>
        <dbReference type="ARBA" id="ARBA00023054"/>
    </source>
</evidence>
<sequence>MSSDFEGYEQDFAVLTAEITNKIARVPRLPPDEKKQVVANVEKQLEEAKELLEQMDLEVREIPPQSRGMYSNRMRSYKQEMGKLETDFVSQWCPNAVLFLFGRLCDVIVRPAPSAELSTSENGTSIDSLSSEAEWSWKPNFLQTIGVGPLGQGSKDVVEQLEAFTATTYTRSFNR</sequence>
<dbReference type="GO" id="GO:0048280">
    <property type="term" value="P:vesicle fusion with Golgi apparatus"/>
    <property type="evidence" value="ECO:0007669"/>
    <property type="project" value="TreeGrafter"/>
</dbReference>
<dbReference type="GO" id="GO:0016236">
    <property type="term" value="P:macroautophagy"/>
    <property type="evidence" value="ECO:0007669"/>
    <property type="project" value="TreeGrafter"/>
</dbReference>
<dbReference type="InterPro" id="IPR010989">
    <property type="entry name" value="SNARE"/>
</dbReference>
<accession>A0AB34HBX7</accession>
<dbReference type="EMBL" id="JAIQCJ010001425">
    <property type="protein sequence ID" value="KAJ8789533.1"/>
    <property type="molecule type" value="Genomic_DNA"/>
</dbReference>
<evidence type="ECO:0000256" key="5">
    <source>
        <dbReference type="ARBA" id="ARBA00022989"/>
    </source>
</evidence>
<feature type="domain" description="Vesicle transport v-SNARE N-terminal" evidence="10">
    <location>
        <begin position="1"/>
        <end position="89"/>
    </location>
</feature>
<dbReference type="GO" id="GO:0005789">
    <property type="term" value="C:endoplasmic reticulum membrane"/>
    <property type="evidence" value="ECO:0007669"/>
    <property type="project" value="TreeGrafter"/>
</dbReference>
<dbReference type="GO" id="GO:0005794">
    <property type="term" value="C:Golgi apparatus"/>
    <property type="evidence" value="ECO:0007669"/>
    <property type="project" value="TreeGrafter"/>
</dbReference>
<evidence type="ECO:0000256" key="1">
    <source>
        <dbReference type="ARBA" id="ARBA00006108"/>
    </source>
</evidence>
<gene>
    <name evidence="11" type="ORF">J1605_022060</name>
</gene>
<dbReference type="GO" id="GO:0006896">
    <property type="term" value="P:Golgi to vacuole transport"/>
    <property type="evidence" value="ECO:0007669"/>
    <property type="project" value="TreeGrafter"/>
</dbReference>
<dbReference type="GO" id="GO:0006891">
    <property type="term" value="P:intra-Golgi vesicle-mediated transport"/>
    <property type="evidence" value="ECO:0007669"/>
    <property type="project" value="TreeGrafter"/>
</dbReference>
<evidence type="ECO:0000256" key="7">
    <source>
        <dbReference type="ARBA" id="ARBA00023136"/>
    </source>
</evidence>
<evidence type="ECO:0000259" key="10">
    <source>
        <dbReference type="Pfam" id="PF05008"/>
    </source>
</evidence>
<evidence type="ECO:0000256" key="3">
    <source>
        <dbReference type="ARBA" id="ARBA00022692"/>
    </source>
</evidence>
<organism evidence="11 12">
    <name type="scientific">Eschrichtius robustus</name>
    <name type="common">California gray whale</name>
    <name type="synonym">Eschrichtius gibbosus</name>
    <dbReference type="NCBI Taxonomy" id="9764"/>
    <lineage>
        <taxon>Eukaryota</taxon>
        <taxon>Metazoa</taxon>
        <taxon>Chordata</taxon>
        <taxon>Craniata</taxon>
        <taxon>Vertebrata</taxon>
        <taxon>Euteleostomi</taxon>
        <taxon>Mammalia</taxon>
        <taxon>Eutheria</taxon>
        <taxon>Laurasiatheria</taxon>
        <taxon>Artiodactyla</taxon>
        <taxon>Whippomorpha</taxon>
        <taxon>Cetacea</taxon>
        <taxon>Mysticeti</taxon>
        <taxon>Eschrichtiidae</taxon>
        <taxon>Eschrichtius</taxon>
    </lineage>
</organism>
<keyword evidence="12" id="KW-1185">Reference proteome</keyword>
<evidence type="ECO:0000313" key="11">
    <source>
        <dbReference type="EMBL" id="KAJ8789533.1"/>
    </source>
</evidence>
<keyword evidence="7" id="KW-0472">Membrane</keyword>
<name>A0AB34HBX7_ESCRO</name>
<dbReference type="GO" id="GO:0005484">
    <property type="term" value="F:SNAP receptor activity"/>
    <property type="evidence" value="ECO:0007669"/>
    <property type="project" value="TreeGrafter"/>
</dbReference>
<comment type="subcellular location">
    <subcellularLocation>
        <location evidence="8">Endomembrane system</location>
        <topology evidence="8">Single-pass type IV membrane protein</topology>
    </subcellularLocation>
</comment>
<dbReference type="GO" id="GO:0012507">
    <property type="term" value="C:ER to Golgi transport vesicle membrane"/>
    <property type="evidence" value="ECO:0007669"/>
    <property type="project" value="TreeGrafter"/>
</dbReference>
<dbReference type="Gene3D" id="1.20.58.400">
    <property type="entry name" value="t-snare proteins"/>
    <property type="match status" value="1"/>
</dbReference>
<evidence type="ECO:0000256" key="4">
    <source>
        <dbReference type="ARBA" id="ARBA00022927"/>
    </source>
</evidence>
<dbReference type="PANTHER" id="PTHR21230:SF26">
    <property type="entry name" value="VESICLE TRANSPORT THROUGH INTERACTION WITH T-SNARES HOMOLOG 1A"/>
    <property type="match status" value="1"/>
</dbReference>
<dbReference type="SUPFAM" id="SSF47661">
    <property type="entry name" value="t-snare proteins"/>
    <property type="match status" value="1"/>
</dbReference>
<comment type="similarity">
    <text evidence="1">Belongs to the VTI1 family.</text>
</comment>
<evidence type="ECO:0000256" key="9">
    <source>
        <dbReference type="SAM" id="Coils"/>
    </source>
</evidence>
<evidence type="ECO:0000256" key="8">
    <source>
        <dbReference type="ARBA" id="ARBA00046280"/>
    </source>
</evidence>
<feature type="coiled-coil region" evidence="9">
    <location>
        <begin position="34"/>
        <end position="61"/>
    </location>
</feature>
<dbReference type="GO" id="GO:0031201">
    <property type="term" value="C:SNARE complex"/>
    <property type="evidence" value="ECO:0007669"/>
    <property type="project" value="TreeGrafter"/>
</dbReference>
<dbReference type="InterPro" id="IPR038407">
    <property type="entry name" value="v-SNARE_N_sf"/>
</dbReference>
<reference evidence="11 12" key="1">
    <citation type="submission" date="2022-11" db="EMBL/GenBank/DDBJ databases">
        <title>Whole genome sequence of Eschrichtius robustus ER-17-0199.</title>
        <authorList>
            <person name="Bruniche-Olsen A."/>
            <person name="Black A.N."/>
            <person name="Fields C.J."/>
            <person name="Walden K."/>
            <person name="Dewoody J.A."/>
        </authorList>
    </citation>
    <scope>NUCLEOTIDE SEQUENCE [LARGE SCALE GENOMIC DNA]</scope>
    <source>
        <strain evidence="11">ER-17-0199</strain>
        <tissue evidence="11">Blubber</tissue>
    </source>
</reference>
<evidence type="ECO:0000256" key="2">
    <source>
        <dbReference type="ARBA" id="ARBA00022448"/>
    </source>
</evidence>
<dbReference type="PANTHER" id="PTHR21230">
    <property type="entry name" value="VESICLE TRANSPORT V-SNARE PROTEIN VTI1-RELATED"/>
    <property type="match status" value="1"/>
</dbReference>
<keyword evidence="5" id="KW-1133">Transmembrane helix</keyword>
<dbReference type="GO" id="GO:0006886">
    <property type="term" value="P:intracellular protein transport"/>
    <property type="evidence" value="ECO:0007669"/>
    <property type="project" value="InterPro"/>
</dbReference>
<comment type="caution">
    <text evidence="11">The sequence shown here is derived from an EMBL/GenBank/DDBJ whole genome shotgun (WGS) entry which is preliminary data.</text>
</comment>
<protein>
    <recommendedName>
        <fullName evidence="10">Vesicle transport v-SNARE N-terminal domain-containing protein</fullName>
    </recommendedName>
</protein>
<dbReference type="FunFam" id="1.20.58.400:FF:000001">
    <property type="entry name" value="Vesicle transport through interaction with t-SNAREs homolog 1A"/>
    <property type="match status" value="1"/>
</dbReference>
<dbReference type="GO" id="GO:0000149">
    <property type="term" value="F:SNARE binding"/>
    <property type="evidence" value="ECO:0007669"/>
    <property type="project" value="TreeGrafter"/>
</dbReference>
<dbReference type="GO" id="GO:0031902">
    <property type="term" value="C:late endosome membrane"/>
    <property type="evidence" value="ECO:0007669"/>
    <property type="project" value="TreeGrafter"/>
</dbReference>
<evidence type="ECO:0000313" key="12">
    <source>
        <dbReference type="Proteomes" id="UP001159641"/>
    </source>
</evidence>
<keyword evidence="2" id="KW-0813">Transport</keyword>
<dbReference type="Proteomes" id="UP001159641">
    <property type="component" value="Unassembled WGS sequence"/>
</dbReference>
<keyword evidence="3" id="KW-0812">Transmembrane</keyword>
<keyword evidence="6 9" id="KW-0175">Coiled coil</keyword>
<dbReference type="AlphaFoldDB" id="A0AB34HBX7"/>
<dbReference type="GO" id="GO:0005829">
    <property type="term" value="C:cytosol"/>
    <property type="evidence" value="ECO:0007669"/>
    <property type="project" value="GOC"/>
</dbReference>